<organism evidence="3 4">
    <name type="scientific">Jatrophihabitans lederbergiae</name>
    <dbReference type="NCBI Taxonomy" id="3075547"/>
    <lineage>
        <taxon>Bacteria</taxon>
        <taxon>Bacillati</taxon>
        <taxon>Actinomycetota</taxon>
        <taxon>Actinomycetes</taxon>
        <taxon>Jatrophihabitantales</taxon>
        <taxon>Jatrophihabitantaceae</taxon>
        <taxon>Jatrophihabitans</taxon>
    </lineage>
</organism>
<sequence length="106" mass="11286">MTDHAVSPPGWAARAGVTVITVYQAAWSSRRPPVCRYTPSCSGYAVDAITAYGLGRGAWLGIRRIARCHPFHGGGYDPVPPAVARRSGTDSPTDSSDEKNLVEQAD</sequence>
<protein>
    <recommendedName>
        <fullName evidence="1">Putative membrane protein insertion efficiency factor</fullName>
    </recommendedName>
</protein>
<comment type="caution">
    <text evidence="3">The sequence shown here is derived from an EMBL/GenBank/DDBJ whole genome shotgun (WGS) entry which is preliminary data.</text>
</comment>
<dbReference type="PANTHER" id="PTHR33383">
    <property type="entry name" value="MEMBRANE PROTEIN INSERTION EFFICIENCY FACTOR-RELATED"/>
    <property type="match status" value="1"/>
</dbReference>
<evidence type="ECO:0000313" key="3">
    <source>
        <dbReference type="EMBL" id="MDT0262245.1"/>
    </source>
</evidence>
<feature type="compositionally biased region" description="Basic and acidic residues" evidence="2">
    <location>
        <begin position="96"/>
        <end position="106"/>
    </location>
</feature>
<evidence type="ECO:0000256" key="1">
    <source>
        <dbReference type="HAMAP-Rule" id="MF_00386"/>
    </source>
</evidence>
<dbReference type="Proteomes" id="UP001183176">
    <property type="component" value="Unassembled WGS sequence"/>
</dbReference>
<dbReference type="EMBL" id="JAVREH010000015">
    <property type="protein sequence ID" value="MDT0262245.1"/>
    <property type="molecule type" value="Genomic_DNA"/>
</dbReference>
<evidence type="ECO:0000256" key="2">
    <source>
        <dbReference type="SAM" id="MobiDB-lite"/>
    </source>
</evidence>
<evidence type="ECO:0000313" key="4">
    <source>
        <dbReference type="Proteomes" id="UP001183176"/>
    </source>
</evidence>
<keyword evidence="1" id="KW-0472">Membrane</keyword>
<comment type="similarity">
    <text evidence="1">Belongs to the UPF0161 family.</text>
</comment>
<dbReference type="HAMAP" id="MF_00386">
    <property type="entry name" value="UPF0161_YidD"/>
    <property type="match status" value="1"/>
</dbReference>
<comment type="subcellular location">
    <subcellularLocation>
        <location evidence="1">Cell membrane</location>
        <topology evidence="1">Peripheral membrane protein</topology>
        <orientation evidence="1">Cytoplasmic side</orientation>
    </subcellularLocation>
</comment>
<accession>A0ABU2JB80</accession>
<dbReference type="RefSeq" id="WP_311423395.1">
    <property type="nucleotide sequence ID" value="NZ_JAVREH010000015.1"/>
</dbReference>
<comment type="function">
    <text evidence="1">Could be involved in insertion of integral membrane proteins into the membrane.</text>
</comment>
<name>A0ABU2JB80_9ACTN</name>
<dbReference type="InterPro" id="IPR002696">
    <property type="entry name" value="Membr_insert_effic_factor_YidD"/>
</dbReference>
<reference evidence="4" key="1">
    <citation type="submission" date="2023-07" db="EMBL/GenBank/DDBJ databases">
        <title>30 novel species of actinomycetes from the DSMZ collection.</title>
        <authorList>
            <person name="Nouioui I."/>
        </authorList>
    </citation>
    <scope>NUCLEOTIDE SEQUENCE [LARGE SCALE GENOMIC DNA]</scope>
    <source>
        <strain evidence="4">DSM 44399</strain>
    </source>
</reference>
<dbReference type="NCBIfam" id="TIGR00278">
    <property type="entry name" value="membrane protein insertion efficiency factor YidD"/>
    <property type="match status" value="1"/>
</dbReference>
<dbReference type="PANTHER" id="PTHR33383:SF1">
    <property type="entry name" value="MEMBRANE PROTEIN INSERTION EFFICIENCY FACTOR-RELATED"/>
    <property type="match status" value="1"/>
</dbReference>
<keyword evidence="1" id="KW-1003">Cell membrane</keyword>
<dbReference type="SMART" id="SM01234">
    <property type="entry name" value="Haemolytic"/>
    <property type="match status" value="1"/>
</dbReference>
<proteinExistence type="inferred from homology"/>
<gene>
    <name evidence="3" type="primary">yidD</name>
    <name evidence="3" type="ORF">RM423_12675</name>
</gene>
<keyword evidence="4" id="KW-1185">Reference proteome</keyword>
<dbReference type="Pfam" id="PF01809">
    <property type="entry name" value="YidD"/>
    <property type="match status" value="1"/>
</dbReference>
<feature type="region of interest" description="Disordered" evidence="2">
    <location>
        <begin position="75"/>
        <end position="106"/>
    </location>
</feature>